<name>A0A565CQ74_9BRAS</name>
<comment type="caution">
    <text evidence="1">The sequence shown here is derived from an EMBL/GenBank/DDBJ whole genome shotgun (WGS) entry which is preliminary data.</text>
</comment>
<protein>
    <submittedName>
        <fullName evidence="1">Uncharacterized protein</fullName>
    </submittedName>
</protein>
<organism evidence="1 2">
    <name type="scientific">Arabis nemorensis</name>
    <dbReference type="NCBI Taxonomy" id="586526"/>
    <lineage>
        <taxon>Eukaryota</taxon>
        <taxon>Viridiplantae</taxon>
        <taxon>Streptophyta</taxon>
        <taxon>Embryophyta</taxon>
        <taxon>Tracheophyta</taxon>
        <taxon>Spermatophyta</taxon>
        <taxon>Magnoliopsida</taxon>
        <taxon>eudicotyledons</taxon>
        <taxon>Gunneridae</taxon>
        <taxon>Pentapetalae</taxon>
        <taxon>rosids</taxon>
        <taxon>malvids</taxon>
        <taxon>Brassicales</taxon>
        <taxon>Brassicaceae</taxon>
        <taxon>Arabideae</taxon>
        <taxon>Arabis</taxon>
    </lineage>
</organism>
<dbReference type="EMBL" id="CABITT030000008">
    <property type="protein sequence ID" value="VVB15799.1"/>
    <property type="molecule type" value="Genomic_DNA"/>
</dbReference>
<dbReference type="AlphaFoldDB" id="A0A565CQ74"/>
<gene>
    <name evidence="1" type="ORF">ANE_LOCUS26243</name>
</gene>
<evidence type="ECO:0000313" key="2">
    <source>
        <dbReference type="Proteomes" id="UP000489600"/>
    </source>
</evidence>
<evidence type="ECO:0000313" key="1">
    <source>
        <dbReference type="EMBL" id="VVB15799.1"/>
    </source>
</evidence>
<sequence length="76" mass="8470">MLEIYDSWRVGDDASPGLWARVGLWFFLSSCLRPWLVVGFVADSCLKTGGVAFCRPCLVVFLRVLSMVRVPSSRSS</sequence>
<keyword evidence="2" id="KW-1185">Reference proteome</keyword>
<proteinExistence type="predicted"/>
<accession>A0A565CQ74</accession>
<dbReference type="Proteomes" id="UP000489600">
    <property type="component" value="Unassembled WGS sequence"/>
</dbReference>
<reference evidence="1" key="1">
    <citation type="submission" date="2019-07" db="EMBL/GenBank/DDBJ databases">
        <authorList>
            <person name="Dittberner H."/>
        </authorList>
    </citation>
    <scope>NUCLEOTIDE SEQUENCE [LARGE SCALE GENOMIC DNA]</scope>
</reference>